<evidence type="ECO:0000256" key="2">
    <source>
        <dbReference type="SAM" id="MobiDB-lite"/>
    </source>
</evidence>
<dbReference type="EMBL" id="JARJCW010000134">
    <property type="protein sequence ID" value="KAJ7191298.1"/>
    <property type="molecule type" value="Genomic_DNA"/>
</dbReference>
<protein>
    <submittedName>
        <fullName evidence="3">Uncharacterized protein</fullName>
    </submittedName>
</protein>
<feature type="compositionally biased region" description="Polar residues" evidence="2">
    <location>
        <begin position="88"/>
        <end position="104"/>
    </location>
</feature>
<feature type="region of interest" description="Disordered" evidence="2">
    <location>
        <begin position="233"/>
        <end position="262"/>
    </location>
</feature>
<keyword evidence="1" id="KW-0175">Coiled coil</keyword>
<reference evidence="3" key="1">
    <citation type="submission" date="2023-03" db="EMBL/GenBank/DDBJ databases">
        <title>Massive genome expansion in bonnet fungi (Mycena s.s.) driven by repeated elements and novel gene families across ecological guilds.</title>
        <authorList>
            <consortium name="Lawrence Berkeley National Laboratory"/>
            <person name="Harder C.B."/>
            <person name="Miyauchi S."/>
            <person name="Viragh M."/>
            <person name="Kuo A."/>
            <person name="Thoen E."/>
            <person name="Andreopoulos B."/>
            <person name="Lu D."/>
            <person name="Skrede I."/>
            <person name="Drula E."/>
            <person name="Henrissat B."/>
            <person name="Morin E."/>
            <person name="Kohler A."/>
            <person name="Barry K."/>
            <person name="LaButti K."/>
            <person name="Morin E."/>
            <person name="Salamov A."/>
            <person name="Lipzen A."/>
            <person name="Mereny Z."/>
            <person name="Hegedus B."/>
            <person name="Baldrian P."/>
            <person name="Stursova M."/>
            <person name="Weitz H."/>
            <person name="Taylor A."/>
            <person name="Grigoriev I.V."/>
            <person name="Nagy L.G."/>
            <person name="Martin F."/>
            <person name="Kauserud H."/>
        </authorList>
    </citation>
    <scope>NUCLEOTIDE SEQUENCE</scope>
    <source>
        <strain evidence="3">9144</strain>
    </source>
</reference>
<feature type="coiled-coil region" evidence="1">
    <location>
        <begin position="176"/>
        <end position="205"/>
    </location>
</feature>
<accession>A0AAD6UVJ1</accession>
<comment type="caution">
    <text evidence="3">The sequence shown here is derived from an EMBL/GenBank/DDBJ whole genome shotgun (WGS) entry which is preliminary data.</text>
</comment>
<evidence type="ECO:0000313" key="4">
    <source>
        <dbReference type="Proteomes" id="UP001219525"/>
    </source>
</evidence>
<evidence type="ECO:0000313" key="3">
    <source>
        <dbReference type="EMBL" id="KAJ7191298.1"/>
    </source>
</evidence>
<keyword evidence="4" id="KW-1185">Reference proteome</keyword>
<gene>
    <name evidence="3" type="ORF">GGX14DRAFT_579027</name>
</gene>
<feature type="compositionally biased region" description="Basic and acidic residues" evidence="2">
    <location>
        <begin position="23"/>
        <end position="41"/>
    </location>
</feature>
<dbReference type="Proteomes" id="UP001219525">
    <property type="component" value="Unassembled WGS sequence"/>
</dbReference>
<sequence length="331" mass="36547">MLITVSSEPGQDLDTEALGLMTRDGDHAERESENGHEHEDIPSAGNFESEDPPLDWSPTPPRDAIGLDDAQGTFGSPPLPPPSFQLPKSGTLQNSTKTNTTHLQTPSTASSSSTPKARQPKRSRAEMLAEDAQHQVQVLAKLGEDKHARKLAEFEVKKRKYDVDYQREAAAALERRLASDEQRQQAEHQREREREQHQMQMLRLQLSAHTNGGGGARSDAMPLFPGNTCVPQQSLTDGGSARTDATQVPQQSLMGGGGRARSDSDVMPLYPQNTQVPQQSLTSGDPRSDVMPGLDTLFPGNAQERRFDFGMDNRLNAFDHPLRRITYLHRI</sequence>
<dbReference type="AlphaFoldDB" id="A0AAD6UVJ1"/>
<name>A0AAD6UVJ1_9AGAR</name>
<organism evidence="3 4">
    <name type="scientific">Mycena pura</name>
    <dbReference type="NCBI Taxonomy" id="153505"/>
    <lineage>
        <taxon>Eukaryota</taxon>
        <taxon>Fungi</taxon>
        <taxon>Dikarya</taxon>
        <taxon>Basidiomycota</taxon>
        <taxon>Agaricomycotina</taxon>
        <taxon>Agaricomycetes</taxon>
        <taxon>Agaricomycetidae</taxon>
        <taxon>Agaricales</taxon>
        <taxon>Marasmiineae</taxon>
        <taxon>Mycenaceae</taxon>
        <taxon>Mycena</taxon>
    </lineage>
</organism>
<feature type="region of interest" description="Disordered" evidence="2">
    <location>
        <begin position="1"/>
        <end position="128"/>
    </location>
</feature>
<proteinExistence type="predicted"/>
<feature type="compositionally biased region" description="Polar residues" evidence="2">
    <location>
        <begin position="233"/>
        <end position="253"/>
    </location>
</feature>
<evidence type="ECO:0000256" key="1">
    <source>
        <dbReference type="SAM" id="Coils"/>
    </source>
</evidence>
<feature type="compositionally biased region" description="Low complexity" evidence="2">
    <location>
        <begin position="105"/>
        <end position="115"/>
    </location>
</feature>